<keyword evidence="1" id="KW-0472">Membrane</keyword>
<evidence type="ECO:0000256" key="1">
    <source>
        <dbReference type="SAM" id="Phobius"/>
    </source>
</evidence>
<reference evidence="2" key="1">
    <citation type="submission" date="2024-05" db="EMBL/GenBank/DDBJ databases">
        <title>30 novel species of actinomycetes from the DSMZ collection.</title>
        <authorList>
            <person name="Nouioui I."/>
        </authorList>
    </citation>
    <scope>NUCLEOTIDE SEQUENCE</scope>
    <source>
        <strain evidence="2">DSM 40473</strain>
    </source>
</reference>
<feature type="transmembrane region" description="Helical" evidence="1">
    <location>
        <begin position="16"/>
        <end position="38"/>
    </location>
</feature>
<accession>A0ABU2SWQ6</accession>
<comment type="caution">
    <text evidence="2">The sequence shown here is derived from an EMBL/GenBank/DDBJ whole genome shotgun (WGS) entry which is preliminary data.</text>
</comment>
<dbReference type="Proteomes" id="UP001180531">
    <property type="component" value="Unassembled WGS sequence"/>
</dbReference>
<dbReference type="EMBL" id="JAVRFI010000023">
    <property type="protein sequence ID" value="MDT0452809.1"/>
    <property type="molecule type" value="Genomic_DNA"/>
</dbReference>
<dbReference type="RefSeq" id="WP_311614273.1">
    <property type="nucleotide sequence ID" value="NZ_JAVRFI010000023.1"/>
</dbReference>
<keyword evidence="3" id="KW-1185">Reference proteome</keyword>
<evidence type="ECO:0000313" key="2">
    <source>
        <dbReference type="EMBL" id="MDT0452809.1"/>
    </source>
</evidence>
<sequence>MVTTAGTLGPFPHIKLVLLLLITGLVFWAAHVYARLVGERLSGQPMTWEEARRVAAREWPIVKVAVPPAAVVAIGPLFGLGMTGTTWLALIVALAEQVCWATVPVVRGGATVRMVLLNGAANLLLGVVIVLAKAVLEH</sequence>
<gene>
    <name evidence="2" type="ORF">RM609_27510</name>
</gene>
<organism evidence="2 3">
    <name type="scientific">Streptomyces hesseae</name>
    <dbReference type="NCBI Taxonomy" id="3075519"/>
    <lineage>
        <taxon>Bacteria</taxon>
        <taxon>Bacillati</taxon>
        <taxon>Actinomycetota</taxon>
        <taxon>Actinomycetes</taxon>
        <taxon>Kitasatosporales</taxon>
        <taxon>Streptomycetaceae</taxon>
        <taxon>Streptomyces</taxon>
    </lineage>
</organism>
<evidence type="ECO:0008006" key="4">
    <source>
        <dbReference type="Google" id="ProtNLM"/>
    </source>
</evidence>
<name>A0ABU2SWQ6_9ACTN</name>
<proteinExistence type="predicted"/>
<evidence type="ECO:0000313" key="3">
    <source>
        <dbReference type="Proteomes" id="UP001180531"/>
    </source>
</evidence>
<feature type="transmembrane region" description="Helical" evidence="1">
    <location>
        <begin position="115"/>
        <end position="136"/>
    </location>
</feature>
<protein>
    <recommendedName>
        <fullName evidence="4">Integral membrane protein</fullName>
    </recommendedName>
</protein>
<keyword evidence="1" id="KW-1133">Transmembrane helix</keyword>
<keyword evidence="1" id="KW-0812">Transmembrane</keyword>